<dbReference type="RefSeq" id="WP_169326022.1">
    <property type="nucleotide sequence ID" value="NZ_JABCJJ010000048.1"/>
</dbReference>
<evidence type="ECO:0000313" key="1">
    <source>
        <dbReference type="EMBL" id="NMR21658.1"/>
    </source>
</evidence>
<keyword evidence="2" id="KW-1185">Reference proteome</keyword>
<comment type="caution">
    <text evidence="1">The sequence shown here is derived from an EMBL/GenBank/DDBJ whole genome shotgun (WGS) entry which is preliminary data.</text>
</comment>
<dbReference type="EMBL" id="JABCJJ010000048">
    <property type="protein sequence ID" value="NMR21658.1"/>
    <property type="molecule type" value="Genomic_DNA"/>
</dbReference>
<organism evidence="1 2">
    <name type="scientific">Cellulomonas fimi</name>
    <dbReference type="NCBI Taxonomy" id="1708"/>
    <lineage>
        <taxon>Bacteria</taxon>
        <taxon>Bacillati</taxon>
        <taxon>Actinomycetota</taxon>
        <taxon>Actinomycetes</taxon>
        <taxon>Micrococcales</taxon>
        <taxon>Cellulomonadaceae</taxon>
        <taxon>Cellulomonas</taxon>
    </lineage>
</organism>
<dbReference type="Proteomes" id="UP000562124">
    <property type="component" value="Unassembled WGS sequence"/>
</dbReference>
<reference evidence="1 2" key="1">
    <citation type="submission" date="2020-04" db="EMBL/GenBank/DDBJ databases">
        <title>Sequencing and Assembly of C. fimi.</title>
        <authorList>
            <person name="Ramsey A.R."/>
        </authorList>
    </citation>
    <scope>NUCLEOTIDE SEQUENCE [LARGE SCALE GENOMIC DNA]</scope>
    <source>
        <strain evidence="1 2">SB</strain>
    </source>
</reference>
<name>A0A7Y0M237_CELFI</name>
<sequence length="195" mass="21293">MDNLDRVVEALCKGIQGLTPSAPSVNFSRTDHNCATVTAEYDHQVFEIRIDAGRRAPRAPLPIDDVLLGTLDDVEVHLTSVVVGPDVTVTLEGQGPEAGRTVHTDRKARAAWEESMQHIPSRPPPWPAERLMELSLELTDNLGTRYAFYSGNAGGRGQEWRYTAGFRPAPPQEATTLTVRAVLDEGPAAVELDLI</sequence>
<gene>
    <name evidence="1" type="ORF">HIR71_15770</name>
</gene>
<proteinExistence type="predicted"/>
<dbReference type="AlphaFoldDB" id="A0A7Y0M237"/>
<evidence type="ECO:0000313" key="2">
    <source>
        <dbReference type="Proteomes" id="UP000562124"/>
    </source>
</evidence>
<protein>
    <submittedName>
        <fullName evidence="1">Uncharacterized protein</fullName>
    </submittedName>
</protein>
<accession>A0A7Y0M237</accession>